<dbReference type="InterPro" id="IPR050411">
    <property type="entry name" value="AlphaKG_dependent_hydroxylases"/>
</dbReference>
<dbReference type="InterPro" id="IPR003819">
    <property type="entry name" value="TauD/TfdA-like"/>
</dbReference>
<proteinExistence type="predicted"/>
<gene>
    <name evidence="4" type="ORF">ACCI49_13445</name>
</gene>
<organism evidence="4 5">
    <name type="scientific">Microbulbifer epialgicus</name>
    <dbReference type="NCBI Taxonomy" id="393907"/>
    <lineage>
        <taxon>Bacteria</taxon>
        <taxon>Pseudomonadati</taxon>
        <taxon>Pseudomonadota</taxon>
        <taxon>Gammaproteobacteria</taxon>
        <taxon>Cellvibrionales</taxon>
        <taxon>Microbulbiferaceae</taxon>
        <taxon>Microbulbifer</taxon>
    </lineage>
</organism>
<dbReference type="Proteomes" id="UP001569428">
    <property type="component" value="Unassembled WGS sequence"/>
</dbReference>
<dbReference type="SUPFAM" id="SSF51197">
    <property type="entry name" value="Clavaminate synthase-like"/>
    <property type="match status" value="1"/>
</dbReference>
<dbReference type="InterPro" id="IPR042098">
    <property type="entry name" value="TauD-like_sf"/>
</dbReference>
<keyword evidence="5" id="KW-1185">Reference proteome</keyword>
<keyword evidence="2 4" id="KW-0560">Oxidoreductase</keyword>
<feature type="domain" description="TauD/TfdA-like" evidence="3">
    <location>
        <begin position="22"/>
        <end position="261"/>
    </location>
</feature>
<evidence type="ECO:0000313" key="5">
    <source>
        <dbReference type="Proteomes" id="UP001569428"/>
    </source>
</evidence>
<protein>
    <submittedName>
        <fullName evidence="4">TauD/TfdA family dioxygenase</fullName>
        <ecNumber evidence="4">1.14.11.-</ecNumber>
    </submittedName>
</protein>
<keyword evidence="4" id="KW-0223">Dioxygenase</keyword>
<dbReference type="RefSeq" id="WP_371839525.1">
    <property type="nucleotide sequence ID" value="NZ_JBGMEK010000028.1"/>
</dbReference>
<dbReference type="EMBL" id="JBGMEK010000028">
    <property type="protein sequence ID" value="MFA0811919.1"/>
    <property type="molecule type" value="Genomic_DNA"/>
</dbReference>
<dbReference type="EC" id="1.14.11.-" evidence="4"/>
<comment type="cofactor">
    <cofactor evidence="1">
        <name>Fe(2+)</name>
        <dbReference type="ChEBI" id="CHEBI:29033"/>
    </cofactor>
</comment>
<dbReference type="PANTHER" id="PTHR10696:SF53">
    <property type="entry name" value="TYROSINE ISONITRILE DESATURASE"/>
    <property type="match status" value="1"/>
</dbReference>
<evidence type="ECO:0000256" key="2">
    <source>
        <dbReference type="ARBA" id="ARBA00023002"/>
    </source>
</evidence>
<dbReference type="Pfam" id="PF02668">
    <property type="entry name" value="TauD"/>
    <property type="match status" value="1"/>
</dbReference>
<dbReference type="GO" id="GO:0051213">
    <property type="term" value="F:dioxygenase activity"/>
    <property type="evidence" value="ECO:0007669"/>
    <property type="project" value="UniProtKB-KW"/>
</dbReference>
<sequence length="278" mass="32578">MNHKIIHLEPFGVLIEPTKENTHVNDLDAKALKLLFEQEQLIVLRGFKTFEESSDFSRYCEVWGEISIWPFGKVLDLVQKEQPDDHIFDNSYMPLHWDGMYRPQVPEYQIFQCIKAPLSGQGGRTTFSNTMLALEYAPDDHIELWKKAVVNYQRRVEFYNSRTISPVITKHPRKGYPVIRYNEPHLEKKGIFVNPPDIEVTGVDAEDVEILHKSLHQALYNPKNFYAHAWKSRDIVIADNFTLLHGRERFISQSPRHIRRVQVLSNPPFNNPHLESYQ</sequence>
<name>A0ABV4P0V2_9GAMM</name>
<evidence type="ECO:0000313" key="4">
    <source>
        <dbReference type="EMBL" id="MFA0811919.1"/>
    </source>
</evidence>
<reference evidence="4 5" key="1">
    <citation type="submission" date="2024-08" db="EMBL/GenBank/DDBJ databases">
        <authorList>
            <person name="Ishaq N."/>
        </authorList>
    </citation>
    <scope>NUCLEOTIDE SEQUENCE [LARGE SCALE GENOMIC DNA]</scope>
    <source>
        <strain evidence="4 5">DSM 18651</strain>
    </source>
</reference>
<accession>A0ABV4P0V2</accession>
<evidence type="ECO:0000256" key="1">
    <source>
        <dbReference type="ARBA" id="ARBA00001954"/>
    </source>
</evidence>
<comment type="caution">
    <text evidence="4">The sequence shown here is derived from an EMBL/GenBank/DDBJ whole genome shotgun (WGS) entry which is preliminary data.</text>
</comment>
<dbReference type="PANTHER" id="PTHR10696">
    <property type="entry name" value="GAMMA-BUTYROBETAINE HYDROXYLASE-RELATED"/>
    <property type="match status" value="1"/>
</dbReference>
<dbReference type="Gene3D" id="3.60.130.10">
    <property type="entry name" value="Clavaminate synthase-like"/>
    <property type="match status" value="1"/>
</dbReference>
<evidence type="ECO:0000259" key="3">
    <source>
        <dbReference type="Pfam" id="PF02668"/>
    </source>
</evidence>